<name>A0A8S5MT30_9CAUD</name>
<evidence type="ECO:0000256" key="1">
    <source>
        <dbReference type="SAM" id="MobiDB-lite"/>
    </source>
</evidence>
<feature type="transmembrane region" description="Helical" evidence="2">
    <location>
        <begin position="7"/>
        <end position="26"/>
    </location>
</feature>
<keyword evidence="2" id="KW-0472">Membrane</keyword>
<reference evidence="3" key="1">
    <citation type="journal article" date="2021" name="Proc. Natl. Acad. Sci. U.S.A.">
        <title>A Catalog of Tens of Thousands of Viruses from Human Metagenomes Reveals Hidden Associations with Chronic Diseases.</title>
        <authorList>
            <person name="Tisza M.J."/>
            <person name="Buck C.B."/>
        </authorList>
    </citation>
    <scope>NUCLEOTIDE SEQUENCE</scope>
    <source>
        <strain evidence="3">CtDcW16</strain>
    </source>
</reference>
<sequence length="242" mass="27175">MENKNNSSNVSAAPFVFIIGTILAFICLFNDHFFWFLIIMVFTGSISGAIWQNRKNEKEKEERKHKQEERKAQRQAEIKQKTPIYNARKEELISKYGQPDKTIILEELNLEKEIIAFGNTNRVWLLGKDLPMNDVLSCTFNDNQQIEKGKVSYETKTSTGNMAKRAIVGGVLTGGVGAVVGGATARKETTVNQENDKVYHDYTVIINVNSLSDPILKIHLGSDGAKVNEIVGLMNVIVSRRK</sequence>
<feature type="region of interest" description="Disordered" evidence="1">
    <location>
        <begin position="54"/>
        <end position="76"/>
    </location>
</feature>
<evidence type="ECO:0000313" key="3">
    <source>
        <dbReference type="EMBL" id="DAD85457.1"/>
    </source>
</evidence>
<proteinExistence type="predicted"/>
<accession>A0A8S5MT30</accession>
<keyword evidence="2" id="KW-0812">Transmembrane</keyword>
<feature type="transmembrane region" description="Helical" evidence="2">
    <location>
        <begin position="32"/>
        <end position="51"/>
    </location>
</feature>
<organism evidence="3">
    <name type="scientific">Siphoviridae sp. ctDcW16</name>
    <dbReference type="NCBI Taxonomy" id="2826199"/>
    <lineage>
        <taxon>Viruses</taxon>
        <taxon>Duplodnaviria</taxon>
        <taxon>Heunggongvirae</taxon>
        <taxon>Uroviricota</taxon>
        <taxon>Caudoviricetes</taxon>
    </lineage>
</organism>
<keyword evidence="2" id="KW-1133">Transmembrane helix</keyword>
<evidence type="ECO:0000256" key="2">
    <source>
        <dbReference type="SAM" id="Phobius"/>
    </source>
</evidence>
<protein>
    <submittedName>
        <fullName evidence="3">Holin</fullName>
    </submittedName>
</protein>
<dbReference type="EMBL" id="BK014983">
    <property type="protein sequence ID" value="DAD85457.1"/>
    <property type="molecule type" value="Genomic_DNA"/>
</dbReference>